<dbReference type="Pfam" id="PF12331">
    <property type="entry name" value="Rad26-like_helical_rpts"/>
    <property type="match status" value="1"/>
</dbReference>
<gene>
    <name evidence="6" type="ORF">LTR78_009275</name>
</gene>
<feature type="domain" description="Rad26-like N-terminal" evidence="5">
    <location>
        <begin position="387"/>
        <end position="433"/>
    </location>
</feature>
<evidence type="ECO:0008006" key="8">
    <source>
        <dbReference type="Google" id="ProtNLM"/>
    </source>
</evidence>
<feature type="compositionally biased region" description="Polar residues" evidence="2">
    <location>
        <begin position="112"/>
        <end position="122"/>
    </location>
</feature>
<keyword evidence="1" id="KW-0175">Coiled coil</keyword>
<evidence type="ECO:0000313" key="7">
    <source>
        <dbReference type="Proteomes" id="UP001274830"/>
    </source>
</evidence>
<dbReference type="InterPro" id="IPR048380">
    <property type="entry name" value="Rad26-like_N"/>
</dbReference>
<evidence type="ECO:0000259" key="5">
    <source>
        <dbReference type="Pfam" id="PF21048"/>
    </source>
</evidence>
<feature type="compositionally biased region" description="Acidic residues" evidence="2">
    <location>
        <begin position="92"/>
        <end position="104"/>
    </location>
</feature>
<feature type="compositionally biased region" description="Low complexity" evidence="2">
    <location>
        <begin position="54"/>
        <end position="63"/>
    </location>
</feature>
<evidence type="ECO:0000313" key="6">
    <source>
        <dbReference type="EMBL" id="KAK3670831.1"/>
    </source>
</evidence>
<dbReference type="AlphaFoldDB" id="A0AAE0TTS6"/>
<feature type="region of interest" description="Disordered" evidence="2">
    <location>
        <begin position="810"/>
        <end position="835"/>
    </location>
</feature>
<dbReference type="EMBL" id="JAUTXT010000050">
    <property type="protein sequence ID" value="KAK3670831.1"/>
    <property type="molecule type" value="Genomic_DNA"/>
</dbReference>
<feature type="compositionally biased region" description="Basic and acidic residues" evidence="2">
    <location>
        <begin position="322"/>
        <end position="332"/>
    </location>
</feature>
<feature type="region of interest" description="Disordered" evidence="2">
    <location>
        <begin position="24"/>
        <end position="122"/>
    </location>
</feature>
<dbReference type="Pfam" id="PF21048">
    <property type="entry name" value="Rad26-like_N"/>
    <property type="match status" value="1"/>
</dbReference>
<feature type="compositionally biased region" description="Acidic residues" evidence="2">
    <location>
        <begin position="822"/>
        <end position="835"/>
    </location>
</feature>
<evidence type="ECO:0000256" key="2">
    <source>
        <dbReference type="SAM" id="MobiDB-lite"/>
    </source>
</evidence>
<feature type="coiled-coil region" evidence="1">
    <location>
        <begin position="179"/>
        <end position="209"/>
    </location>
</feature>
<evidence type="ECO:0000256" key="1">
    <source>
        <dbReference type="SAM" id="Coils"/>
    </source>
</evidence>
<feature type="region of interest" description="Disordered" evidence="2">
    <location>
        <begin position="275"/>
        <end position="349"/>
    </location>
</feature>
<dbReference type="InterPro" id="IPR048379">
    <property type="entry name" value="Rad26-like_C"/>
</dbReference>
<feature type="compositionally biased region" description="Pro residues" evidence="2">
    <location>
        <begin position="64"/>
        <end position="87"/>
    </location>
</feature>
<dbReference type="Pfam" id="PF21046">
    <property type="entry name" value="Rad26-like_C"/>
    <property type="match status" value="1"/>
</dbReference>
<name>A0AAE0TTS6_9PEZI</name>
<feature type="domain" description="Rad26-like helical repeats" evidence="3">
    <location>
        <begin position="493"/>
        <end position="722"/>
    </location>
</feature>
<evidence type="ECO:0000259" key="3">
    <source>
        <dbReference type="Pfam" id="PF12331"/>
    </source>
</evidence>
<protein>
    <recommendedName>
        <fullName evidence="8">DNA repair protein Rad26</fullName>
    </recommendedName>
</protein>
<comment type="caution">
    <text evidence="6">The sequence shown here is derived from an EMBL/GenBank/DDBJ whole genome shotgun (WGS) entry which is preliminary data.</text>
</comment>
<evidence type="ECO:0000259" key="4">
    <source>
        <dbReference type="Pfam" id="PF21046"/>
    </source>
</evidence>
<dbReference type="InterPro" id="IPR022093">
    <property type="entry name" value="Rad26-like_helical"/>
</dbReference>
<proteinExistence type="predicted"/>
<feature type="domain" description="Rad26-like C-terminal" evidence="4">
    <location>
        <begin position="730"/>
        <end position="791"/>
    </location>
</feature>
<accession>A0AAE0TTS6</accession>
<feature type="compositionally biased region" description="Polar residues" evidence="2">
    <location>
        <begin position="26"/>
        <end position="38"/>
    </location>
</feature>
<sequence>MEDDNFFSDDEFDTIPDNTFRELEQNAISSTQRQQPVRQVSKRHAVISSNLAGRAQPARQQWRPPRPQNNPSAPPQSAPPPSAPAPPSSDYGFEEEEDVIDLDESSMVIQPGPSSQPWTNISLRPTDAAANAQRASKAPLDAGTEAAFAAADAELGGHMPGQWAHAPHLQPTPGNGMDVSTLQARVAQLETEQTRLRQAEQEARNATITKQGEIAIVRANQDKASKEYERRIAVMQKLHAEEAAKTRAELDAGRKEREKMETDNRFLQHDLAQEAARVKRVDSGKAKGVTPIRERTTPRKNKRSGLGDGFDDDEVRTASPSRSREKAKDVTPKHGMKRKRTTDDSPVAPLSFNEPAAITHLDSQEQPGAFAEQLGPAQHLHDNRFEFMQRLLNHRSEEGHERTIEALAKYSLSSNPKDSLSAILMGQLAYAGTIDRAEYLPIRVARASLDVWSRCLSEKVYEPIFLLLDIVRFSVYLEPATIISQLIEDALPVLMRTVEVIANPTLRASKNPVFAASLDAVGQEKLSYDLCADEVMGLLLQICQAASLCGDRLEAFWRTMDFEFTLLMMSKAQPIMQTSSALKMLATSGQPTSFGPINADMQKQPSQEAGIIDRLTTLLMEKPDVPKDEPPYTEVEIADLRLEILHVLRALCLTDHGGLLLTQHPYLMGRLVRFLDGQIHKLYGLTPPLPSTANEDAEAPTTAHSLVAQTINTTTLIFYHLLRTYEDSLDLTKKLNMIRGGWPKMLVSMSRIAFSEQLVLEYGIEDSVTEAAHAILDSVLSPEEGEAIVAAVETPRGSKGSLWGIVGELVPTGRDTSREETQGEGEDSVMSDEPG</sequence>
<organism evidence="6 7">
    <name type="scientific">Recurvomyces mirabilis</name>
    <dbReference type="NCBI Taxonomy" id="574656"/>
    <lineage>
        <taxon>Eukaryota</taxon>
        <taxon>Fungi</taxon>
        <taxon>Dikarya</taxon>
        <taxon>Ascomycota</taxon>
        <taxon>Pezizomycotina</taxon>
        <taxon>Dothideomycetes</taxon>
        <taxon>Dothideomycetidae</taxon>
        <taxon>Mycosphaerellales</taxon>
        <taxon>Teratosphaeriaceae</taxon>
        <taxon>Recurvomyces</taxon>
    </lineage>
</organism>
<feature type="compositionally biased region" description="Basic and acidic residues" evidence="2">
    <location>
        <begin position="275"/>
        <end position="285"/>
    </location>
</feature>
<dbReference type="Proteomes" id="UP001274830">
    <property type="component" value="Unassembled WGS sequence"/>
</dbReference>
<keyword evidence="7" id="KW-1185">Reference proteome</keyword>
<reference evidence="6" key="1">
    <citation type="submission" date="2023-07" db="EMBL/GenBank/DDBJ databases">
        <title>Black Yeasts Isolated from many extreme environments.</title>
        <authorList>
            <person name="Coleine C."/>
            <person name="Stajich J.E."/>
            <person name="Selbmann L."/>
        </authorList>
    </citation>
    <scope>NUCLEOTIDE SEQUENCE</scope>
    <source>
        <strain evidence="6">CCFEE 5485</strain>
    </source>
</reference>